<keyword evidence="7" id="KW-0642">Proline metabolism</keyword>
<accession>A0A7W8J5U2</accession>
<dbReference type="Gene3D" id="3.20.20.220">
    <property type="match status" value="1"/>
</dbReference>
<dbReference type="GO" id="GO:0004657">
    <property type="term" value="F:proline dehydrogenase activity"/>
    <property type="evidence" value="ECO:0007669"/>
    <property type="project" value="UniProtKB-EC"/>
</dbReference>
<feature type="binding site" evidence="10">
    <location>
        <position position="160"/>
    </location>
    <ligand>
        <name>FAD</name>
        <dbReference type="ChEBI" id="CHEBI:57692"/>
    </ligand>
</feature>
<evidence type="ECO:0000256" key="9">
    <source>
        <dbReference type="PIRSR" id="PIRSR000196-1"/>
    </source>
</evidence>
<evidence type="ECO:0000256" key="5">
    <source>
        <dbReference type="ARBA" id="ARBA00022827"/>
    </source>
</evidence>
<comment type="pathway">
    <text evidence="1">Amino-acid degradation; L-proline degradation into L-glutamate; L-glutamate from L-proline: step 1/2.</text>
</comment>
<dbReference type="GO" id="GO:0000166">
    <property type="term" value="F:nucleotide binding"/>
    <property type="evidence" value="ECO:0007669"/>
    <property type="project" value="UniProtKB-KW"/>
</dbReference>
<dbReference type="EMBL" id="JACHDZ010000001">
    <property type="protein sequence ID" value="MBB5343177.1"/>
    <property type="molecule type" value="Genomic_DNA"/>
</dbReference>
<feature type="binding site" evidence="10">
    <location>
        <position position="131"/>
    </location>
    <ligand>
        <name>FAD</name>
        <dbReference type="ChEBI" id="CHEBI:57692"/>
    </ligand>
</feature>
<keyword evidence="4 10" id="KW-0547">Nucleotide-binding</keyword>
<evidence type="ECO:0000313" key="13">
    <source>
        <dbReference type="Proteomes" id="UP000569092"/>
    </source>
</evidence>
<comment type="caution">
    <text evidence="12">The sequence shown here is derived from an EMBL/GenBank/DDBJ whole genome shotgun (WGS) entry which is preliminary data.</text>
</comment>
<evidence type="ECO:0000256" key="2">
    <source>
        <dbReference type="ARBA" id="ARBA00012695"/>
    </source>
</evidence>
<evidence type="ECO:0000256" key="3">
    <source>
        <dbReference type="ARBA" id="ARBA00022630"/>
    </source>
</evidence>
<evidence type="ECO:0000256" key="4">
    <source>
        <dbReference type="ARBA" id="ARBA00022741"/>
    </source>
</evidence>
<dbReference type="InterPro" id="IPR002872">
    <property type="entry name" value="Proline_DH_dom"/>
</dbReference>
<name>A0A7W8J5U2_9BACT</name>
<dbReference type="PANTHER" id="PTHR13914">
    <property type="entry name" value="PROLINE OXIDASE"/>
    <property type="match status" value="1"/>
</dbReference>
<keyword evidence="6 12" id="KW-0560">Oxidoreductase</keyword>
<dbReference type="PIRSF" id="PIRSF000196">
    <property type="entry name" value="Pro_dehydrog"/>
    <property type="match status" value="1"/>
</dbReference>
<dbReference type="EC" id="1.5.5.2" evidence="2"/>
<dbReference type="InterPro" id="IPR015659">
    <property type="entry name" value="Proline_oxidase"/>
</dbReference>
<feature type="binding site" evidence="9">
    <location>
        <position position="96"/>
    </location>
    <ligand>
        <name>substrate</name>
    </ligand>
</feature>
<gene>
    <name evidence="12" type="ORF">HDF10_001127</name>
</gene>
<evidence type="ECO:0000256" key="1">
    <source>
        <dbReference type="ARBA" id="ARBA00004739"/>
    </source>
</evidence>
<comment type="cofactor">
    <cofactor evidence="10">
        <name>FAD</name>
        <dbReference type="ChEBI" id="CHEBI:57692"/>
    </cofactor>
    <text evidence="10">Binds 1 FAD per subunit.</text>
</comment>
<dbReference type="Proteomes" id="UP000569092">
    <property type="component" value="Unassembled WGS sequence"/>
</dbReference>
<protein>
    <recommendedName>
        <fullName evidence="2">proline dehydrogenase</fullName>
        <ecNumber evidence="2">1.5.5.2</ecNumber>
    </recommendedName>
</protein>
<sequence length="311" mass="34616">MLRSAFIALSQNKSLRSFSERSAMGKKMSGRFVAGMSVEEALAACQRVNKEGIAVSLDSLGESVTTEAEARNSADIYHELLDAIHTRGLNANVSVKLSQVGMDFDPALAERIVGEMVEHASHVQSFVRIDMEGSPYTEATIAMTEHLAAKFPGAVGTVLQAYLFRTEVDTERLLNQGIRIRLCKGAYKEGPEIAFPAKSDVDANYVKLMKRVVTFSNPATGKGVFCGIATHDEAIVEQMRTFVCENNLDKSAFEFQMLYGVRRDLQRRLAAEGFGVRVYVPFGPEWYPYFMRRLAERPANVIFLAKNFFKN</sequence>
<dbReference type="SUPFAM" id="SSF51730">
    <property type="entry name" value="FAD-linked oxidoreductase"/>
    <property type="match status" value="1"/>
</dbReference>
<evidence type="ECO:0000256" key="6">
    <source>
        <dbReference type="ARBA" id="ARBA00023002"/>
    </source>
</evidence>
<feature type="binding site" evidence="10">
    <location>
        <begin position="184"/>
        <end position="186"/>
    </location>
    <ligand>
        <name>FAD</name>
        <dbReference type="ChEBI" id="CHEBI:57692"/>
    </ligand>
</feature>
<feature type="domain" description="Proline dehydrogenase" evidence="11">
    <location>
        <begin position="42"/>
        <end position="304"/>
    </location>
</feature>
<dbReference type="InterPro" id="IPR008219">
    <property type="entry name" value="PRODH_bac_arc"/>
</dbReference>
<feature type="binding site" evidence="10">
    <location>
        <begin position="230"/>
        <end position="231"/>
    </location>
    <ligand>
        <name>FAD</name>
        <dbReference type="ChEBI" id="CHEBI:57692"/>
    </ligand>
</feature>
<evidence type="ECO:0000256" key="7">
    <source>
        <dbReference type="ARBA" id="ARBA00023062"/>
    </source>
</evidence>
<dbReference type="Pfam" id="PF01619">
    <property type="entry name" value="Pro_dh"/>
    <property type="match status" value="1"/>
</dbReference>
<dbReference type="AlphaFoldDB" id="A0A7W8J5U2"/>
<evidence type="ECO:0000313" key="12">
    <source>
        <dbReference type="EMBL" id="MBB5343177.1"/>
    </source>
</evidence>
<keyword evidence="3" id="KW-0285">Flavoprotein</keyword>
<keyword evidence="5 10" id="KW-0274">FAD</keyword>
<organism evidence="12 13">
    <name type="scientific">Tunturiibacter lichenicola</name>
    <dbReference type="NCBI Taxonomy" id="2051959"/>
    <lineage>
        <taxon>Bacteria</taxon>
        <taxon>Pseudomonadati</taxon>
        <taxon>Acidobacteriota</taxon>
        <taxon>Terriglobia</taxon>
        <taxon>Terriglobales</taxon>
        <taxon>Acidobacteriaceae</taxon>
        <taxon>Tunturiibacter</taxon>
    </lineage>
</organism>
<dbReference type="InterPro" id="IPR029041">
    <property type="entry name" value="FAD-linked_oxidoreductase-like"/>
</dbReference>
<proteinExistence type="predicted"/>
<feature type="binding site" evidence="9">
    <location>
        <position position="292"/>
    </location>
    <ligand>
        <name>substrate</name>
    </ligand>
</feature>
<dbReference type="UniPathway" id="UPA00261">
    <property type="reaction ID" value="UER00373"/>
</dbReference>
<evidence type="ECO:0000256" key="8">
    <source>
        <dbReference type="ARBA" id="ARBA00048779"/>
    </source>
</evidence>
<evidence type="ECO:0000259" key="11">
    <source>
        <dbReference type="Pfam" id="PF01619"/>
    </source>
</evidence>
<feature type="binding site" evidence="10">
    <location>
        <position position="198"/>
    </location>
    <ligand>
        <name>FAD</name>
        <dbReference type="ChEBI" id="CHEBI:57692"/>
    </ligand>
</feature>
<feature type="binding site" evidence="9">
    <location>
        <position position="293"/>
    </location>
    <ligand>
        <name>substrate</name>
    </ligand>
</feature>
<comment type="catalytic activity">
    <reaction evidence="8">
        <text>L-proline + a quinone = (S)-1-pyrroline-5-carboxylate + a quinol + H(+)</text>
        <dbReference type="Rhea" id="RHEA:23784"/>
        <dbReference type="ChEBI" id="CHEBI:15378"/>
        <dbReference type="ChEBI" id="CHEBI:17388"/>
        <dbReference type="ChEBI" id="CHEBI:24646"/>
        <dbReference type="ChEBI" id="CHEBI:60039"/>
        <dbReference type="ChEBI" id="CHEBI:132124"/>
        <dbReference type="EC" id="1.5.5.2"/>
    </reaction>
</comment>
<dbReference type="PANTHER" id="PTHR13914:SF0">
    <property type="entry name" value="PROLINE DEHYDROGENASE 1, MITOCHONDRIAL"/>
    <property type="match status" value="1"/>
</dbReference>
<reference evidence="12 13" key="1">
    <citation type="submission" date="2020-08" db="EMBL/GenBank/DDBJ databases">
        <title>Genomic Encyclopedia of Type Strains, Phase IV (KMG-V): Genome sequencing to study the core and pangenomes of soil and plant-associated prokaryotes.</title>
        <authorList>
            <person name="Whitman W."/>
        </authorList>
    </citation>
    <scope>NUCLEOTIDE SEQUENCE [LARGE SCALE GENOMIC DNA]</scope>
    <source>
        <strain evidence="12 13">M8US30</strain>
    </source>
</reference>
<dbReference type="GO" id="GO:0010133">
    <property type="term" value="P:L-proline catabolic process to L-glutamate"/>
    <property type="evidence" value="ECO:0007669"/>
    <property type="project" value="UniProtKB-UniPathway"/>
</dbReference>
<evidence type="ECO:0000256" key="10">
    <source>
        <dbReference type="PIRSR" id="PIRSR000196-2"/>
    </source>
</evidence>